<dbReference type="STRING" id="1685382.AVJ23_00475"/>
<evidence type="ECO:0000313" key="5">
    <source>
        <dbReference type="Proteomes" id="UP000054396"/>
    </source>
</evidence>
<dbReference type="PROSITE" id="PS51257">
    <property type="entry name" value="PROKAR_LIPOPROTEIN"/>
    <property type="match status" value="1"/>
</dbReference>
<sequence>MSRFPALLCAAAIVGACGARAPMPDAPASRAAFQPGPPPLSEPTADGTCRAREATPAVYEHVMGEVQVVQAEIAEDGTVLRAPVYRRAPVPRIVRPRGEFTFEAPCPEVMTQEFIASVQRALAARGYFAGNVNGQLDAPTATAIGKYQTERGLESDQLSLETARALGLIAVELPQG</sequence>
<dbReference type="InterPro" id="IPR036365">
    <property type="entry name" value="PGBD-like_sf"/>
</dbReference>
<dbReference type="Pfam" id="PF01471">
    <property type="entry name" value="PG_binding_1"/>
    <property type="match status" value="1"/>
</dbReference>
<dbReference type="EMBL" id="LPXO01000001">
    <property type="protein sequence ID" value="KUF12246.1"/>
    <property type="molecule type" value="Genomic_DNA"/>
</dbReference>
<evidence type="ECO:0000259" key="3">
    <source>
        <dbReference type="Pfam" id="PF01471"/>
    </source>
</evidence>
<feature type="domain" description="Peptidoglycan binding-like" evidence="3">
    <location>
        <begin position="113"/>
        <end position="156"/>
    </location>
</feature>
<evidence type="ECO:0000313" key="4">
    <source>
        <dbReference type="EMBL" id="KUF12246.1"/>
    </source>
</evidence>
<dbReference type="SUPFAM" id="SSF47090">
    <property type="entry name" value="PGBD-like"/>
    <property type="match status" value="1"/>
</dbReference>
<feature type="signal peptide" evidence="2">
    <location>
        <begin position="1"/>
        <end position="21"/>
    </location>
</feature>
<dbReference type="Proteomes" id="UP000054396">
    <property type="component" value="Unassembled WGS sequence"/>
</dbReference>
<keyword evidence="5" id="KW-1185">Reference proteome</keyword>
<dbReference type="OrthoDB" id="7861420at2"/>
<feature type="region of interest" description="Disordered" evidence="1">
    <location>
        <begin position="26"/>
        <end position="47"/>
    </location>
</feature>
<dbReference type="InterPro" id="IPR036366">
    <property type="entry name" value="PGBDSf"/>
</dbReference>
<dbReference type="AlphaFoldDB" id="A0A0W7WNV8"/>
<evidence type="ECO:0000256" key="1">
    <source>
        <dbReference type="SAM" id="MobiDB-lite"/>
    </source>
</evidence>
<gene>
    <name evidence="4" type="ORF">AVJ23_00475</name>
</gene>
<keyword evidence="2" id="KW-0732">Signal</keyword>
<reference evidence="4 5" key="1">
    <citation type="submission" date="2015-12" db="EMBL/GenBank/DDBJ databases">
        <authorList>
            <person name="Shamseldin A."/>
            <person name="Moawad H."/>
            <person name="Abd El-Rahim W.M."/>
            <person name="Sadowsky M.J."/>
        </authorList>
    </citation>
    <scope>NUCLEOTIDE SEQUENCE [LARGE SCALE GENOMIC DNA]</scope>
    <source>
        <strain evidence="4 5">SJ5A-1</strain>
    </source>
</reference>
<evidence type="ECO:0000256" key="2">
    <source>
        <dbReference type="SAM" id="SignalP"/>
    </source>
</evidence>
<dbReference type="InterPro" id="IPR002477">
    <property type="entry name" value="Peptidoglycan-bd-like"/>
</dbReference>
<comment type="caution">
    <text evidence="4">The sequence shown here is derived from an EMBL/GenBank/DDBJ whole genome shotgun (WGS) entry which is preliminary data.</text>
</comment>
<dbReference type="RefSeq" id="WP_058860196.1">
    <property type="nucleotide sequence ID" value="NZ_LPXO01000001.1"/>
</dbReference>
<organism evidence="4 5">
    <name type="scientific">Pseudoponticoccus marisrubri</name>
    <dbReference type="NCBI Taxonomy" id="1685382"/>
    <lineage>
        <taxon>Bacteria</taxon>
        <taxon>Pseudomonadati</taxon>
        <taxon>Pseudomonadota</taxon>
        <taxon>Alphaproteobacteria</taxon>
        <taxon>Rhodobacterales</taxon>
        <taxon>Roseobacteraceae</taxon>
        <taxon>Pseudoponticoccus</taxon>
    </lineage>
</organism>
<feature type="chain" id="PRO_5006936499" description="Peptidoglycan binding-like domain-containing protein" evidence="2">
    <location>
        <begin position="22"/>
        <end position="176"/>
    </location>
</feature>
<dbReference type="Gene3D" id="1.10.101.10">
    <property type="entry name" value="PGBD-like superfamily/PGBD"/>
    <property type="match status" value="1"/>
</dbReference>
<accession>A0A0W7WNV8</accession>
<name>A0A0W7WNV8_9RHOB</name>
<proteinExistence type="predicted"/>
<protein>
    <recommendedName>
        <fullName evidence="3">Peptidoglycan binding-like domain-containing protein</fullName>
    </recommendedName>
</protein>